<organism evidence="2 3">
    <name type="scientific">Daphnia pulex</name>
    <name type="common">Water flea</name>
    <dbReference type="NCBI Taxonomy" id="6669"/>
    <lineage>
        <taxon>Eukaryota</taxon>
        <taxon>Metazoa</taxon>
        <taxon>Ecdysozoa</taxon>
        <taxon>Arthropoda</taxon>
        <taxon>Crustacea</taxon>
        <taxon>Branchiopoda</taxon>
        <taxon>Diplostraca</taxon>
        <taxon>Cladocera</taxon>
        <taxon>Anomopoda</taxon>
        <taxon>Daphniidae</taxon>
        <taxon>Daphnia</taxon>
    </lineage>
</organism>
<evidence type="ECO:0000313" key="3">
    <source>
        <dbReference type="Proteomes" id="UP000000305"/>
    </source>
</evidence>
<dbReference type="HOGENOM" id="CLU_866737_0_0_1"/>
<gene>
    <name evidence="2" type="ORF">DAPPUDRAFT_110314</name>
</gene>
<accession>E9H5X4</accession>
<keyword evidence="3" id="KW-1185">Reference proteome</keyword>
<evidence type="ECO:0000256" key="1">
    <source>
        <dbReference type="SAM" id="MobiDB-lite"/>
    </source>
</evidence>
<feature type="compositionally biased region" description="Polar residues" evidence="1">
    <location>
        <begin position="24"/>
        <end position="34"/>
    </location>
</feature>
<feature type="region of interest" description="Disordered" evidence="1">
    <location>
        <begin position="296"/>
        <end position="321"/>
    </location>
</feature>
<dbReference type="EMBL" id="GL732595">
    <property type="protein sequence ID" value="EFX72860.1"/>
    <property type="molecule type" value="Genomic_DNA"/>
</dbReference>
<feature type="compositionally biased region" description="Basic and acidic residues" evidence="1">
    <location>
        <begin position="304"/>
        <end position="321"/>
    </location>
</feature>
<evidence type="ECO:0000313" key="2">
    <source>
        <dbReference type="EMBL" id="EFX72860.1"/>
    </source>
</evidence>
<sequence>MATLVDLHRTKINVKRQTKFGSPKGQSQTKQFSKPKSMENAIQHCLWGEISPRREGTIIYEKEKWEGTTHPSSHPIMIDQIDSADPTSHISDSTGTTQYRQMKLKQLAIARKLIKDQTTATVAYVVWDEEIGAAIIMGKDSIITLQGTIMIDGDEQTNPLFPVPGDEKELYPKPVWATGLTVSLASPTYASKCETPIVPYEGPDRYFDCVTKTSFPITGKIIIPLDGNPDFCVLISKIPTPIMLGLDYIQCVDFQVKFPNMCISWPRTLAVRPYRPPARALAGPTCPRCRQAGHLRSQCTGRPRPAERSNKARAIDPRPQQ</sequence>
<feature type="region of interest" description="Disordered" evidence="1">
    <location>
        <begin position="16"/>
        <end position="36"/>
    </location>
</feature>
<dbReference type="Proteomes" id="UP000000305">
    <property type="component" value="Unassembled WGS sequence"/>
</dbReference>
<protein>
    <submittedName>
        <fullName evidence="2">Uncharacterized protein</fullName>
    </submittedName>
</protein>
<name>E9H5X4_DAPPU</name>
<dbReference type="PhylomeDB" id="E9H5X4"/>
<proteinExistence type="predicted"/>
<dbReference type="InParanoid" id="E9H5X4"/>
<dbReference type="AlphaFoldDB" id="E9H5X4"/>
<reference evidence="2 3" key="1">
    <citation type="journal article" date="2011" name="Science">
        <title>The ecoresponsive genome of Daphnia pulex.</title>
        <authorList>
            <person name="Colbourne J.K."/>
            <person name="Pfrender M.E."/>
            <person name="Gilbert D."/>
            <person name="Thomas W.K."/>
            <person name="Tucker A."/>
            <person name="Oakley T.H."/>
            <person name="Tokishita S."/>
            <person name="Aerts A."/>
            <person name="Arnold G.J."/>
            <person name="Basu M.K."/>
            <person name="Bauer D.J."/>
            <person name="Caceres C.E."/>
            <person name="Carmel L."/>
            <person name="Casola C."/>
            <person name="Choi J.H."/>
            <person name="Detter J.C."/>
            <person name="Dong Q."/>
            <person name="Dusheyko S."/>
            <person name="Eads B.D."/>
            <person name="Frohlich T."/>
            <person name="Geiler-Samerotte K.A."/>
            <person name="Gerlach D."/>
            <person name="Hatcher P."/>
            <person name="Jogdeo S."/>
            <person name="Krijgsveld J."/>
            <person name="Kriventseva E.V."/>
            <person name="Kultz D."/>
            <person name="Laforsch C."/>
            <person name="Lindquist E."/>
            <person name="Lopez J."/>
            <person name="Manak J.R."/>
            <person name="Muller J."/>
            <person name="Pangilinan J."/>
            <person name="Patwardhan R.P."/>
            <person name="Pitluck S."/>
            <person name="Pritham E.J."/>
            <person name="Rechtsteiner A."/>
            <person name="Rho M."/>
            <person name="Rogozin I.B."/>
            <person name="Sakarya O."/>
            <person name="Salamov A."/>
            <person name="Schaack S."/>
            <person name="Shapiro H."/>
            <person name="Shiga Y."/>
            <person name="Skalitzky C."/>
            <person name="Smith Z."/>
            <person name="Souvorov A."/>
            <person name="Sung W."/>
            <person name="Tang Z."/>
            <person name="Tsuchiya D."/>
            <person name="Tu H."/>
            <person name="Vos H."/>
            <person name="Wang M."/>
            <person name="Wolf Y.I."/>
            <person name="Yamagata H."/>
            <person name="Yamada T."/>
            <person name="Ye Y."/>
            <person name="Shaw J.R."/>
            <person name="Andrews J."/>
            <person name="Crease T.J."/>
            <person name="Tang H."/>
            <person name="Lucas S.M."/>
            <person name="Robertson H.M."/>
            <person name="Bork P."/>
            <person name="Koonin E.V."/>
            <person name="Zdobnov E.M."/>
            <person name="Grigoriev I.V."/>
            <person name="Lynch M."/>
            <person name="Boore J.L."/>
        </authorList>
    </citation>
    <scope>NUCLEOTIDE SEQUENCE [LARGE SCALE GENOMIC DNA]</scope>
</reference>
<dbReference type="KEGG" id="dpx:DAPPUDRAFT_110314"/>